<dbReference type="RefSeq" id="WP_145091049.1">
    <property type="nucleotide sequence ID" value="NZ_CP036274.1"/>
</dbReference>
<dbReference type="PANTHER" id="PTHR35038:SF6">
    <property type="entry name" value="SURFACE LOCALIZED DECAHEME CYTOCHROME C LIPOPROTEIN"/>
    <property type="match status" value="1"/>
</dbReference>
<keyword evidence="2" id="KW-1133">Transmembrane helix</keyword>
<keyword evidence="4" id="KW-1185">Reference proteome</keyword>
<dbReference type="Proteomes" id="UP000315017">
    <property type="component" value="Chromosome"/>
</dbReference>
<feature type="transmembrane region" description="Helical" evidence="2">
    <location>
        <begin position="36"/>
        <end position="55"/>
    </location>
</feature>
<dbReference type="EMBL" id="CP036274">
    <property type="protein sequence ID" value="QDU28563.1"/>
    <property type="molecule type" value="Genomic_DNA"/>
</dbReference>
<name>A0A517YE91_9BACT</name>
<evidence type="ECO:0000256" key="2">
    <source>
        <dbReference type="SAM" id="Phobius"/>
    </source>
</evidence>
<dbReference type="InterPro" id="IPR051829">
    <property type="entry name" value="Multiheme_Cytochr_ET"/>
</dbReference>
<accession>A0A517YE91</accession>
<keyword evidence="2" id="KW-0472">Membrane</keyword>
<reference evidence="3 4" key="1">
    <citation type="submission" date="2019-02" db="EMBL/GenBank/DDBJ databases">
        <title>Deep-cultivation of Planctomycetes and their phenomic and genomic characterization uncovers novel biology.</title>
        <authorList>
            <person name="Wiegand S."/>
            <person name="Jogler M."/>
            <person name="Boedeker C."/>
            <person name="Pinto D."/>
            <person name="Vollmers J."/>
            <person name="Rivas-Marin E."/>
            <person name="Kohn T."/>
            <person name="Peeters S.H."/>
            <person name="Heuer A."/>
            <person name="Rast P."/>
            <person name="Oberbeckmann S."/>
            <person name="Bunk B."/>
            <person name="Jeske O."/>
            <person name="Meyerdierks A."/>
            <person name="Storesund J.E."/>
            <person name="Kallscheuer N."/>
            <person name="Luecker S."/>
            <person name="Lage O.M."/>
            <person name="Pohl T."/>
            <person name="Merkel B.J."/>
            <person name="Hornburger P."/>
            <person name="Mueller R.-W."/>
            <person name="Bruemmer F."/>
            <person name="Labrenz M."/>
            <person name="Spormann A.M."/>
            <person name="Op den Camp H."/>
            <person name="Overmann J."/>
            <person name="Amann R."/>
            <person name="Jetten M.S.M."/>
            <person name="Mascher T."/>
            <person name="Medema M.H."/>
            <person name="Devos D.P."/>
            <person name="Kaster A.-K."/>
            <person name="Ovreas L."/>
            <person name="Rohde M."/>
            <person name="Galperin M.Y."/>
            <person name="Jogler C."/>
        </authorList>
    </citation>
    <scope>NUCLEOTIDE SEQUENCE [LARGE SCALE GENOMIC DNA]</scope>
    <source>
        <strain evidence="3 4">ETA_A8</strain>
    </source>
</reference>
<dbReference type="GO" id="GO:0016491">
    <property type="term" value="F:oxidoreductase activity"/>
    <property type="evidence" value="ECO:0007669"/>
    <property type="project" value="TreeGrafter"/>
</dbReference>
<dbReference type="OrthoDB" id="9814800at2"/>
<dbReference type="KEGG" id="aagg:ETAA8_36660"/>
<proteinExistence type="predicted"/>
<keyword evidence="1" id="KW-0732">Signal</keyword>
<sequence length="502" mass="55119">MKANNIPSNRESSKQRALRIGLSYLARSDAFVRSKFFWAAVCSFLAVAYLGWIVVGSEPAVAQLSPAPLAAVHARSNGRCADCHLDYVPLGANSHGVSLLTSAFNGFQHSQTIDANKISQASCSSCHERHVVTPHNPNQRPDDVASCASCHAEHRGHAAQLTRPDDQSCTICHADIAAHQLRTDPTNPLPNVSHFACSSAANPPHPKFRSLPKTDDNQFKFNHQLHLRLGQWPNNSSESKGPWTLGRIAAELREQYQTSPGQPDTTAVQLDCASCHQPDRNGPSPQSGKYMQPVRFEQHCQACHPLDVASVASGKPLNLNIRHGLKQDEIREALFAGLVKHQAGETAQSLPHLSPNTPIPGKTPGNNLAQNLADQSQTIALQTKLYNDTCLKCHTEQEFPPKILHEPIDFPPPKFPDRWLLQARFDHGAHRDWAKCSDCHAAADAQPGEGKTQLDDSQVMIPNIDNCVQCHAPTSTHSHFRSSARFDCAECHRYHDHSAGKQ</sequence>
<dbReference type="CDD" id="cd08168">
    <property type="entry name" value="Cytochrom_C3"/>
    <property type="match status" value="1"/>
</dbReference>
<dbReference type="PANTHER" id="PTHR35038">
    <property type="entry name" value="DISSIMILATORY SULFITE REDUCTASE SIRA"/>
    <property type="match status" value="1"/>
</dbReference>
<dbReference type="Gene3D" id="3.90.10.10">
    <property type="entry name" value="Cytochrome C3"/>
    <property type="match status" value="2"/>
</dbReference>
<dbReference type="AlphaFoldDB" id="A0A517YE91"/>
<protein>
    <submittedName>
        <fullName evidence="3">Uncharacterized protein</fullName>
    </submittedName>
</protein>
<dbReference type="InterPro" id="IPR036280">
    <property type="entry name" value="Multihaem_cyt_sf"/>
</dbReference>
<evidence type="ECO:0000313" key="4">
    <source>
        <dbReference type="Proteomes" id="UP000315017"/>
    </source>
</evidence>
<gene>
    <name evidence="3" type="ORF">ETAA8_36660</name>
</gene>
<dbReference type="SUPFAM" id="SSF48695">
    <property type="entry name" value="Multiheme cytochromes"/>
    <property type="match status" value="2"/>
</dbReference>
<evidence type="ECO:0000256" key="1">
    <source>
        <dbReference type="ARBA" id="ARBA00022729"/>
    </source>
</evidence>
<organism evidence="3 4">
    <name type="scientific">Anatilimnocola aggregata</name>
    <dbReference type="NCBI Taxonomy" id="2528021"/>
    <lineage>
        <taxon>Bacteria</taxon>
        <taxon>Pseudomonadati</taxon>
        <taxon>Planctomycetota</taxon>
        <taxon>Planctomycetia</taxon>
        <taxon>Pirellulales</taxon>
        <taxon>Pirellulaceae</taxon>
        <taxon>Anatilimnocola</taxon>
    </lineage>
</organism>
<keyword evidence="2" id="KW-0812">Transmembrane</keyword>
<evidence type="ECO:0000313" key="3">
    <source>
        <dbReference type="EMBL" id="QDU28563.1"/>
    </source>
</evidence>